<dbReference type="Proteomes" id="UP001501637">
    <property type="component" value="Unassembled WGS sequence"/>
</dbReference>
<evidence type="ECO:0000313" key="1">
    <source>
        <dbReference type="EMBL" id="GAA3107661.1"/>
    </source>
</evidence>
<dbReference type="InterPro" id="IPR036388">
    <property type="entry name" value="WH-like_DNA-bd_sf"/>
</dbReference>
<dbReference type="EMBL" id="BAAAUG010000050">
    <property type="protein sequence ID" value="GAA3107661.1"/>
    <property type="molecule type" value="Genomic_DNA"/>
</dbReference>
<dbReference type="InterPro" id="IPR036390">
    <property type="entry name" value="WH_DNA-bd_sf"/>
</dbReference>
<dbReference type="SUPFAM" id="SSF46785">
    <property type="entry name" value="Winged helix' DNA-binding domain"/>
    <property type="match status" value="1"/>
</dbReference>
<sequence>MLELIDDQPGVRAAELADHVGRETQPFKADVRKLKERGLTESLETGYRLSPRGRLVLGRLRASGRG</sequence>
<protein>
    <submittedName>
        <fullName evidence="1">Uncharacterized protein</fullName>
    </submittedName>
</protein>
<keyword evidence="2" id="KW-1185">Reference proteome</keyword>
<dbReference type="Gene3D" id="1.10.10.10">
    <property type="entry name" value="Winged helix-like DNA-binding domain superfamily/Winged helix DNA-binding domain"/>
    <property type="match status" value="1"/>
</dbReference>
<comment type="caution">
    <text evidence="1">The sequence shown here is derived from an EMBL/GenBank/DDBJ whole genome shotgun (WGS) entry which is preliminary data.</text>
</comment>
<dbReference type="RefSeq" id="WP_344521718.1">
    <property type="nucleotide sequence ID" value="NZ_BAAAUG010000050.1"/>
</dbReference>
<gene>
    <name evidence="1" type="ORF">GCM10010449_33130</name>
</gene>
<accession>A0ABP6MK29</accession>
<name>A0ABP6MK29_9ACTN</name>
<proteinExistence type="predicted"/>
<organism evidence="1 2">
    <name type="scientific">Streptomyces rectiviolaceus</name>
    <dbReference type="NCBI Taxonomy" id="332591"/>
    <lineage>
        <taxon>Bacteria</taxon>
        <taxon>Bacillati</taxon>
        <taxon>Actinomycetota</taxon>
        <taxon>Actinomycetes</taxon>
        <taxon>Kitasatosporales</taxon>
        <taxon>Streptomycetaceae</taxon>
        <taxon>Streptomyces</taxon>
    </lineage>
</organism>
<evidence type="ECO:0000313" key="2">
    <source>
        <dbReference type="Proteomes" id="UP001501637"/>
    </source>
</evidence>
<reference evidence="2" key="1">
    <citation type="journal article" date="2019" name="Int. J. Syst. Evol. Microbiol.">
        <title>The Global Catalogue of Microorganisms (GCM) 10K type strain sequencing project: providing services to taxonomists for standard genome sequencing and annotation.</title>
        <authorList>
            <consortium name="The Broad Institute Genomics Platform"/>
            <consortium name="The Broad Institute Genome Sequencing Center for Infectious Disease"/>
            <person name="Wu L."/>
            <person name="Ma J."/>
        </authorList>
    </citation>
    <scope>NUCLEOTIDE SEQUENCE [LARGE SCALE GENOMIC DNA]</scope>
    <source>
        <strain evidence="2">JCM 9092</strain>
    </source>
</reference>